<evidence type="ECO:0000313" key="3">
    <source>
        <dbReference type="EMBL" id="ATY85230.1"/>
    </source>
</evidence>
<dbReference type="PANTHER" id="PTHR46434">
    <property type="entry name" value="GENETIC INTERACTOR OF PROHIBITINS 3, MITOCHONDRIAL"/>
    <property type="match status" value="1"/>
</dbReference>
<dbReference type="InterPro" id="IPR019988">
    <property type="entry name" value="GTP-bd_ribosome_bgen_YqeH"/>
</dbReference>
<protein>
    <submittedName>
        <fullName evidence="3">Ribosome biogenesis GTPase YqeH</fullName>
    </submittedName>
</protein>
<dbReference type="InterPro" id="IPR048422">
    <property type="entry name" value="NOA1/YqeH-like_C"/>
</dbReference>
<evidence type="ECO:0000313" key="5">
    <source>
        <dbReference type="Proteomes" id="UP000231932"/>
    </source>
</evidence>
<dbReference type="AlphaFoldDB" id="A0A2K8N9D9"/>
<dbReference type="InterPro" id="IPR027417">
    <property type="entry name" value="P-loop_NTPase"/>
</dbReference>
<evidence type="ECO:0000313" key="6">
    <source>
        <dbReference type="Proteomes" id="UP000502196"/>
    </source>
</evidence>
<dbReference type="PANTHER" id="PTHR46434:SF1">
    <property type="entry name" value="GENETIC INTERACTOR OF PROHIBITINS 3, MITOCHONDRIAL"/>
    <property type="match status" value="1"/>
</dbReference>
<dbReference type="KEGG" id="kyr:CVV65_10085"/>
<dbReference type="RefSeq" id="WP_100668019.1">
    <property type="nucleotide sequence ID" value="NZ_CP024955.1"/>
</dbReference>
<dbReference type="CDD" id="cd01855">
    <property type="entry name" value="YqeH"/>
    <property type="match status" value="1"/>
</dbReference>
<dbReference type="SUPFAM" id="SSF52540">
    <property type="entry name" value="P-loop containing nucleoside triphosphate hydrolases"/>
    <property type="match status" value="1"/>
</dbReference>
<accession>A0A2K8N9D9</accession>
<reference evidence="5" key="1">
    <citation type="submission" date="2017-11" db="EMBL/GenBank/DDBJ databases">
        <title>Complete Genome Sequence of Kyrpidia sp. Strain EA-1, a thermophilic, hydrogen-oxidizing Bacterium, isolated from the Azores.</title>
        <authorList>
            <person name="Reiner J.E."/>
            <person name="Lapp C.J."/>
            <person name="Bunk B."/>
            <person name="Gescher J."/>
        </authorList>
    </citation>
    <scope>NUCLEOTIDE SEQUENCE [LARGE SCALE GENOMIC DNA]</scope>
    <source>
        <strain evidence="5">EA-1</strain>
    </source>
</reference>
<reference evidence="4 6" key="3">
    <citation type="submission" date="2020-04" db="EMBL/GenBank/DDBJ databases">
        <authorList>
            <person name="Hogendoorn C."/>
        </authorList>
    </citation>
    <scope>NUCLEOTIDE SEQUENCE [LARGE SCALE GENOMIC DNA]</scope>
    <source>
        <strain evidence="4">COOX1</strain>
    </source>
</reference>
<evidence type="ECO:0000259" key="1">
    <source>
        <dbReference type="Pfam" id="PF01926"/>
    </source>
</evidence>
<dbReference type="Proteomes" id="UP000231932">
    <property type="component" value="Chromosome"/>
</dbReference>
<sequence>MKVCSGCGEELQSEDPGKAGYVPAHRMDEPGVLCRRCYRIIHYQEIAPAAVPPERLRGVLARAKQERALVVQVVDILDWTGTRIPDLNDVAGDRQWLVVHKIDLLPRETNYDRVRRWFERQLGREGFRVERVYLASAHKGIGIPGLLADLNRVDGAVYFMGAANTGKSSLLNALMGAAEISSDRPLTTSRVPGTTLNAVTIDRGEGRKWVDTPGITAGYRVVDRLCPTCLRAVVPVQPIRPRVYSLETGQSIWLGGLARLDVLEGDRQPFVCFLSNRVPIHRTNVLRAQPFFEKHAGKDLVPPCERCLAEVTPVARTEWKLEPGEKVDLAVAGLGWVSARGRGARVALFVPEGVETELRPALV</sequence>
<keyword evidence="5" id="KW-1185">Reference proteome</keyword>
<organism evidence="3 5">
    <name type="scientific">Kyrpidia spormannii</name>
    <dbReference type="NCBI Taxonomy" id="2055160"/>
    <lineage>
        <taxon>Bacteria</taxon>
        <taxon>Bacillati</taxon>
        <taxon>Bacillota</taxon>
        <taxon>Bacilli</taxon>
        <taxon>Bacillales</taxon>
        <taxon>Alicyclobacillaceae</taxon>
        <taxon>Kyrpidia</taxon>
    </lineage>
</organism>
<dbReference type="EMBL" id="LR792683">
    <property type="protein sequence ID" value="CAB3393936.1"/>
    <property type="molecule type" value="Genomic_DNA"/>
</dbReference>
<dbReference type="Pfam" id="PF01926">
    <property type="entry name" value="MMR_HSR1"/>
    <property type="match status" value="1"/>
</dbReference>
<dbReference type="NCBIfam" id="TIGR03597">
    <property type="entry name" value="GTPase_YqeH"/>
    <property type="match status" value="1"/>
</dbReference>
<evidence type="ECO:0000313" key="4">
    <source>
        <dbReference type="EMBL" id="CAB3393936.1"/>
    </source>
</evidence>
<dbReference type="InterPro" id="IPR006073">
    <property type="entry name" value="GTP-bd"/>
</dbReference>
<dbReference type="Pfam" id="PF21516">
    <property type="entry name" value="YqeH-like_C"/>
    <property type="match status" value="1"/>
</dbReference>
<dbReference type="Gene3D" id="3.40.50.300">
    <property type="entry name" value="P-loop containing nucleotide triphosphate hydrolases"/>
    <property type="match status" value="1"/>
</dbReference>
<dbReference type="GO" id="GO:0005525">
    <property type="term" value="F:GTP binding"/>
    <property type="evidence" value="ECO:0007669"/>
    <property type="project" value="InterPro"/>
</dbReference>
<proteinExistence type="predicted"/>
<name>A0A2K8N9D9_9BACL</name>
<dbReference type="InterPro" id="IPR050896">
    <property type="entry name" value="Mito_lipid_metab_GTPase"/>
</dbReference>
<feature type="domain" description="G" evidence="1">
    <location>
        <begin position="157"/>
        <end position="216"/>
    </location>
</feature>
<reference evidence="3" key="2">
    <citation type="journal article" date="2018" name="Genome Announc.">
        <title>Complete Genome Sequence of Kyrpidia sp. Strain EA-1, a Thermophilic Knallgas Bacterium, Isolated from the Azores.</title>
        <authorList>
            <person name="Reiner J.E."/>
            <person name="Lapp C.J."/>
            <person name="Bunk B."/>
            <person name="Sproer C."/>
            <person name="Overmann J."/>
            <person name="Gescher J."/>
        </authorList>
    </citation>
    <scope>NUCLEOTIDE SEQUENCE</scope>
    <source>
        <strain evidence="3">EA-1</strain>
    </source>
</reference>
<gene>
    <name evidence="4" type="ORF">COOX1_2163</name>
    <name evidence="3" type="ORF">CVV65_10085</name>
</gene>
<dbReference type="Proteomes" id="UP000502196">
    <property type="component" value="Chromosome"/>
</dbReference>
<feature type="domain" description="NOA1/YqeH-like C-terminal" evidence="2">
    <location>
        <begin position="267"/>
        <end position="362"/>
    </location>
</feature>
<evidence type="ECO:0000259" key="2">
    <source>
        <dbReference type="Pfam" id="PF21516"/>
    </source>
</evidence>
<dbReference type="EMBL" id="CP024955">
    <property type="protein sequence ID" value="ATY85230.1"/>
    <property type="molecule type" value="Genomic_DNA"/>
</dbReference>
<dbReference type="OrthoDB" id="9773841at2"/>